<organism evidence="2 3">
    <name type="scientific">Planobacterium oryzisoli</name>
    <dbReference type="NCBI Taxonomy" id="2771435"/>
    <lineage>
        <taxon>Bacteria</taxon>
        <taxon>Pseudomonadati</taxon>
        <taxon>Bacteroidota</taxon>
        <taxon>Flavobacteriia</taxon>
        <taxon>Flavobacteriales</taxon>
        <taxon>Weeksellaceae</taxon>
        <taxon>Chryseobacterium group</taxon>
        <taxon>Chryseobacterium</taxon>
    </lineage>
</organism>
<reference evidence="2" key="1">
    <citation type="submission" date="2020-11" db="EMBL/GenBank/DDBJ databases">
        <title>Genome seq and assembly of Planobacterium sp.</title>
        <authorList>
            <person name="Chhetri G."/>
        </authorList>
    </citation>
    <scope>NUCLEOTIDE SEQUENCE</scope>
    <source>
        <strain evidence="2">GCR5</strain>
    </source>
</reference>
<proteinExistence type="predicted"/>
<dbReference type="Proteomes" id="UP000694480">
    <property type="component" value="Unassembled WGS sequence"/>
</dbReference>
<keyword evidence="1" id="KW-0472">Membrane</keyword>
<protein>
    <submittedName>
        <fullName evidence="2">Uncharacterized protein</fullName>
    </submittedName>
</protein>
<evidence type="ECO:0000313" key="2">
    <source>
        <dbReference type="EMBL" id="MBF5027824.1"/>
    </source>
</evidence>
<evidence type="ECO:0000313" key="3">
    <source>
        <dbReference type="Proteomes" id="UP000694480"/>
    </source>
</evidence>
<dbReference type="AlphaFoldDB" id="A0A930YWP8"/>
<keyword evidence="1" id="KW-1133">Transmembrane helix</keyword>
<feature type="transmembrane region" description="Helical" evidence="1">
    <location>
        <begin position="90"/>
        <end position="114"/>
    </location>
</feature>
<name>A0A930YWP8_9FLAO</name>
<gene>
    <name evidence="2" type="ORF">IC612_08455</name>
</gene>
<sequence length="176" mass="20384">MRFKSATLNSIRNRPRFKLYTLYTPKEYEQILASHLKLRAHEFIYQLTSESAQIQVRTASAPFWKPCLTLRPEKHGEQTIIRGIFGPSSAVWTFFMFLYFVWSILWMVLITLWFVGIQIKSEQYSWALAASMIVLLLAGLTFFAAQIGKKKALREMALLRDFAVKTLLPLESTVAK</sequence>
<keyword evidence="1" id="KW-0812">Transmembrane</keyword>
<feature type="transmembrane region" description="Helical" evidence="1">
    <location>
        <begin position="126"/>
        <end position="145"/>
    </location>
</feature>
<dbReference type="EMBL" id="JADKYY010000010">
    <property type="protein sequence ID" value="MBF5027824.1"/>
    <property type="molecule type" value="Genomic_DNA"/>
</dbReference>
<evidence type="ECO:0000256" key="1">
    <source>
        <dbReference type="SAM" id="Phobius"/>
    </source>
</evidence>
<accession>A0A930YWP8</accession>
<dbReference type="RefSeq" id="WP_194739747.1">
    <property type="nucleotide sequence ID" value="NZ_JADKYY010000010.1"/>
</dbReference>
<comment type="caution">
    <text evidence="2">The sequence shown here is derived from an EMBL/GenBank/DDBJ whole genome shotgun (WGS) entry which is preliminary data.</text>
</comment>
<keyword evidence="3" id="KW-1185">Reference proteome</keyword>